<evidence type="ECO:0000313" key="1">
    <source>
        <dbReference type="EMBL" id="MFD1989641.1"/>
    </source>
</evidence>
<dbReference type="Gene3D" id="1.25.10.10">
    <property type="entry name" value="Leucine-rich Repeat Variant"/>
    <property type="match status" value="1"/>
</dbReference>
<accession>A0ABW4UQP3</accession>
<evidence type="ECO:0008006" key="3">
    <source>
        <dbReference type="Google" id="ProtNLM"/>
    </source>
</evidence>
<dbReference type="SUPFAM" id="SSF48371">
    <property type="entry name" value="ARM repeat"/>
    <property type="match status" value="1"/>
</dbReference>
<dbReference type="InterPro" id="IPR016024">
    <property type="entry name" value="ARM-type_fold"/>
</dbReference>
<proteinExistence type="predicted"/>
<dbReference type="RefSeq" id="WP_204823386.1">
    <property type="nucleotide sequence ID" value="NZ_JBHUGF010000010.1"/>
</dbReference>
<dbReference type="EMBL" id="JBHUGF010000010">
    <property type="protein sequence ID" value="MFD1989641.1"/>
    <property type="molecule type" value="Genomic_DNA"/>
</dbReference>
<keyword evidence="2" id="KW-1185">Reference proteome</keyword>
<name>A0ABW4UQP3_9BACL</name>
<comment type="caution">
    <text evidence="1">The sequence shown here is derived from an EMBL/GenBank/DDBJ whole genome shotgun (WGS) entry which is preliminary data.</text>
</comment>
<protein>
    <recommendedName>
        <fullName evidence="3">HEAT repeat domain-containing protein</fullName>
    </recommendedName>
</protein>
<dbReference type="Proteomes" id="UP001597403">
    <property type="component" value="Unassembled WGS sequence"/>
</dbReference>
<sequence>MLKITQKFINELHSTKDINYKKFQAYINTIIRYGNQEDAEALYSKFIQDPSTYEMGRLIEPIMRLGDKNIAQSLYEFSIVDNDLTEEVSYEVLHALGYMGVEQAIPVLIKYVLESEMWNTCAFACLGLIHLSIKTYQQELKDKLEQSINKPLFDEFLPIFSFRLYDNTFVERLYEWGDKHASIDCNAGLILGIALYGKEQKETIKNIIWSSNWQAHDTGTGTGRYTYEAMGHVGLTFEELIGDLKRFLVEIQSDRELEYRLDVLHFLLTFKLTYFSKDIRFTNSNHENIEMLYTLLYSSDDKNTDDSIFKHLKERFDRDEQFSIIESYERLKLQMEMYIGFEVEREHLLF</sequence>
<gene>
    <name evidence="1" type="ORF">ACFSGI_06720</name>
</gene>
<evidence type="ECO:0000313" key="2">
    <source>
        <dbReference type="Proteomes" id="UP001597403"/>
    </source>
</evidence>
<organism evidence="1 2">
    <name type="scientific">Paenibacillus nicotianae</name>
    <dbReference type="NCBI Taxonomy" id="1526551"/>
    <lineage>
        <taxon>Bacteria</taxon>
        <taxon>Bacillati</taxon>
        <taxon>Bacillota</taxon>
        <taxon>Bacilli</taxon>
        <taxon>Bacillales</taxon>
        <taxon>Paenibacillaceae</taxon>
        <taxon>Paenibacillus</taxon>
    </lineage>
</organism>
<reference evidence="2" key="1">
    <citation type="journal article" date="2019" name="Int. J. Syst. Evol. Microbiol.">
        <title>The Global Catalogue of Microorganisms (GCM) 10K type strain sequencing project: providing services to taxonomists for standard genome sequencing and annotation.</title>
        <authorList>
            <consortium name="The Broad Institute Genomics Platform"/>
            <consortium name="The Broad Institute Genome Sequencing Center for Infectious Disease"/>
            <person name="Wu L."/>
            <person name="Ma J."/>
        </authorList>
    </citation>
    <scope>NUCLEOTIDE SEQUENCE [LARGE SCALE GENOMIC DNA]</scope>
    <source>
        <strain evidence="2">CGMCC 1.15067</strain>
    </source>
</reference>
<dbReference type="InterPro" id="IPR011989">
    <property type="entry name" value="ARM-like"/>
</dbReference>